<dbReference type="GO" id="GO:0016887">
    <property type="term" value="F:ATP hydrolysis activity"/>
    <property type="evidence" value="ECO:0007669"/>
    <property type="project" value="InterPro"/>
</dbReference>
<reference evidence="13 14" key="1">
    <citation type="journal article" date="2018" name="Front. Microbiol.">
        <title>Prospects for Fungal Bioremediation of Acidic Radioactive Waste Sites: Characterization and Genome Sequence of Rhodotorula taiwanensis MD1149.</title>
        <authorList>
            <person name="Tkavc R."/>
            <person name="Matrosova V.Y."/>
            <person name="Grichenko O.E."/>
            <person name="Gostincar C."/>
            <person name="Volpe R.P."/>
            <person name="Klimenkova P."/>
            <person name="Gaidamakova E.K."/>
            <person name="Zhou C.E."/>
            <person name="Stewart B.J."/>
            <person name="Lyman M.G."/>
            <person name="Malfatti S.A."/>
            <person name="Rubinfeld B."/>
            <person name="Courtot M."/>
            <person name="Singh J."/>
            <person name="Dalgard C.L."/>
            <person name="Hamilton T."/>
            <person name="Frey K.G."/>
            <person name="Gunde-Cimerman N."/>
            <person name="Dugan L."/>
            <person name="Daly M.J."/>
        </authorList>
    </citation>
    <scope>NUCLEOTIDE SEQUENCE [LARGE SCALE GENOMIC DNA]</scope>
    <source>
        <strain evidence="13 14">MD1149</strain>
    </source>
</reference>
<feature type="domain" description="ABC transmembrane type-1" evidence="12">
    <location>
        <begin position="524"/>
        <end position="830"/>
    </location>
</feature>
<keyword evidence="8 10" id="KW-0472">Membrane</keyword>
<feature type="transmembrane region" description="Helical" evidence="10">
    <location>
        <begin position="586"/>
        <end position="608"/>
    </location>
</feature>
<dbReference type="InterPro" id="IPR003593">
    <property type="entry name" value="AAA+_ATPase"/>
</dbReference>
<keyword evidence="2" id="KW-0813">Transport</keyword>
<keyword evidence="6" id="KW-0067">ATP-binding</keyword>
<evidence type="ECO:0000256" key="10">
    <source>
        <dbReference type="SAM" id="Phobius"/>
    </source>
</evidence>
<dbReference type="CDD" id="cd03250">
    <property type="entry name" value="ABCC_MRP_domain1"/>
    <property type="match status" value="1"/>
</dbReference>
<dbReference type="PANTHER" id="PTHR24223:SF353">
    <property type="entry name" value="ABC TRANSPORTER ATP-BINDING PROTEIN_PERMEASE VMR1-RELATED"/>
    <property type="match status" value="1"/>
</dbReference>
<comment type="subcellular location">
    <subcellularLocation>
        <location evidence="1">Membrane</location>
        <topology evidence="1">Multi-pass membrane protein</topology>
    </subcellularLocation>
</comment>
<organism evidence="13 14">
    <name type="scientific">Rhodotorula taiwanensis</name>
    <dbReference type="NCBI Taxonomy" id="741276"/>
    <lineage>
        <taxon>Eukaryota</taxon>
        <taxon>Fungi</taxon>
        <taxon>Dikarya</taxon>
        <taxon>Basidiomycota</taxon>
        <taxon>Pucciniomycotina</taxon>
        <taxon>Microbotryomycetes</taxon>
        <taxon>Sporidiobolales</taxon>
        <taxon>Sporidiobolaceae</taxon>
        <taxon>Rhodotorula</taxon>
    </lineage>
</organism>
<dbReference type="InterPro" id="IPR011527">
    <property type="entry name" value="ABC1_TM_dom"/>
</dbReference>
<evidence type="ECO:0000256" key="6">
    <source>
        <dbReference type="ARBA" id="ARBA00022840"/>
    </source>
</evidence>
<evidence type="ECO:0000256" key="3">
    <source>
        <dbReference type="ARBA" id="ARBA00022692"/>
    </source>
</evidence>
<comment type="caution">
    <text evidence="13">The sequence shown here is derived from an EMBL/GenBank/DDBJ whole genome shotgun (WGS) entry which is preliminary data.</text>
</comment>
<protein>
    <recommendedName>
        <fullName evidence="15">P-loop containing nucleoside triphosphate hydrolase protein</fullName>
    </recommendedName>
</protein>
<dbReference type="Proteomes" id="UP000237144">
    <property type="component" value="Unassembled WGS sequence"/>
</dbReference>
<dbReference type="OrthoDB" id="6500128at2759"/>
<name>A0A2S5B5U1_9BASI</name>
<evidence type="ECO:0000256" key="8">
    <source>
        <dbReference type="ARBA" id="ARBA00023136"/>
    </source>
</evidence>
<accession>A0A2S5B5U1</accession>
<feature type="transmembrane region" description="Helical" evidence="10">
    <location>
        <begin position="23"/>
        <end position="45"/>
    </location>
</feature>
<feature type="domain" description="ABC transmembrane type-1" evidence="12">
    <location>
        <begin position="16"/>
        <end position="173"/>
    </location>
</feature>
<evidence type="ECO:0000313" key="14">
    <source>
        <dbReference type="Proteomes" id="UP000237144"/>
    </source>
</evidence>
<dbReference type="InterPro" id="IPR050173">
    <property type="entry name" value="ABC_transporter_C-like"/>
</dbReference>
<feature type="domain" description="ABC transporter" evidence="11">
    <location>
        <begin position="216"/>
        <end position="454"/>
    </location>
</feature>
<feature type="transmembrane region" description="Helical" evidence="10">
    <location>
        <begin position="691"/>
        <end position="709"/>
    </location>
</feature>
<evidence type="ECO:0000259" key="11">
    <source>
        <dbReference type="PROSITE" id="PS50893"/>
    </source>
</evidence>
<keyword evidence="9" id="KW-0325">Glycoprotein</keyword>
<evidence type="ECO:0000256" key="1">
    <source>
        <dbReference type="ARBA" id="ARBA00004141"/>
    </source>
</evidence>
<dbReference type="STRING" id="741276.A0A2S5B5U1"/>
<feature type="domain" description="ABC transporter" evidence="11">
    <location>
        <begin position="866"/>
        <end position="1125"/>
    </location>
</feature>
<dbReference type="AlphaFoldDB" id="A0A2S5B5U1"/>
<dbReference type="PROSITE" id="PS50893">
    <property type="entry name" value="ABC_TRANSPORTER_2"/>
    <property type="match status" value="2"/>
</dbReference>
<evidence type="ECO:0000256" key="7">
    <source>
        <dbReference type="ARBA" id="ARBA00022989"/>
    </source>
</evidence>
<keyword evidence="3 10" id="KW-0812">Transmembrane</keyword>
<dbReference type="InterPro" id="IPR036640">
    <property type="entry name" value="ABC1_TM_sf"/>
</dbReference>
<keyword evidence="4" id="KW-0677">Repeat</keyword>
<dbReference type="CDD" id="cd18604">
    <property type="entry name" value="ABC_6TM_VMR1_D2_like"/>
    <property type="match status" value="1"/>
</dbReference>
<dbReference type="Pfam" id="PF00664">
    <property type="entry name" value="ABC_membrane"/>
    <property type="match status" value="2"/>
</dbReference>
<dbReference type="CDD" id="cd03244">
    <property type="entry name" value="ABCC_MRP_domain2"/>
    <property type="match status" value="1"/>
</dbReference>
<evidence type="ECO:0000256" key="2">
    <source>
        <dbReference type="ARBA" id="ARBA00022448"/>
    </source>
</evidence>
<evidence type="ECO:0000313" key="13">
    <source>
        <dbReference type="EMBL" id="POY72105.1"/>
    </source>
</evidence>
<dbReference type="Gene3D" id="3.40.50.300">
    <property type="entry name" value="P-loop containing nucleotide triphosphate hydrolases"/>
    <property type="match status" value="2"/>
</dbReference>
<dbReference type="EMBL" id="PJQD01000058">
    <property type="protein sequence ID" value="POY72105.1"/>
    <property type="molecule type" value="Genomic_DNA"/>
</dbReference>
<dbReference type="SMART" id="SM00382">
    <property type="entry name" value="AAA"/>
    <property type="match status" value="2"/>
</dbReference>
<evidence type="ECO:0000256" key="4">
    <source>
        <dbReference type="ARBA" id="ARBA00022737"/>
    </source>
</evidence>
<dbReference type="GO" id="GO:0000329">
    <property type="term" value="C:fungal-type vacuole membrane"/>
    <property type="evidence" value="ECO:0007669"/>
    <property type="project" value="TreeGrafter"/>
</dbReference>
<evidence type="ECO:0000256" key="9">
    <source>
        <dbReference type="ARBA" id="ARBA00023180"/>
    </source>
</evidence>
<evidence type="ECO:0008006" key="15">
    <source>
        <dbReference type="Google" id="ProtNLM"/>
    </source>
</evidence>
<dbReference type="InterPro" id="IPR027417">
    <property type="entry name" value="P-loop_NTPase"/>
</dbReference>
<feature type="transmembrane region" description="Helical" evidence="10">
    <location>
        <begin position="668"/>
        <end position="685"/>
    </location>
</feature>
<dbReference type="InterPro" id="IPR017871">
    <property type="entry name" value="ABC_transporter-like_CS"/>
</dbReference>
<feature type="transmembrane region" description="Helical" evidence="10">
    <location>
        <begin position="781"/>
        <end position="800"/>
    </location>
</feature>
<dbReference type="GO" id="GO:0140359">
    <property type="term" value="F:ABC-type transporter activity"/>
    <property type="evidence" value="ECO:0007669"/>
    <property type="project" value="InterPro"/>
</dbReference>
<dbReference type="CDD" id="cd18596">
    <property type="entry name" value="ABC_6TM_VMR1_D1_like"/>
    <property type="match status" value="1"/>
</dbReference>
<keyword evidence="14" id="KW-1185">Reference proteome</keyword>
<dbReference type="SUPFAM" id="SSF52540">
    <property type="entry name" value="P-loop containing nucleoside triphosphate hydrolases"/>
    <property type="match status" value="2"/>
</dbReference>
<evidence type="ECO:0000259" key="12">
    <source>
        <dbReference type="PROSITE" id="PS50929"/>
    </source>
</evidence>
<keyword evidence="5" id="KW-0547">Nucleotide-binding</keyword>
<feature type="transmembrane region" description="Helical" evidence="10">
    <location>
        <begin position="109"/>
        <end position="132"/>
    </location>
</feature>
<dbReference type="PROSITE" id="PS50929">
    <property type="entry name" value="ABC_TM1F"/>
    <property type="match status" value="2"/>
</dbReference>
<dbReference type="SUPFAM" id="SSF90123">
    <property type="entry name" value="ABC transporter transmembrane region"/>
    <property type="match status" value="2"/>
</dbReference>
<dbReference type="Pfam" id="PF00005">
    <property type="entry name" value="ABC_tran"/>
    <property type="match status" value="2"/>
</dbReference>
<evidence type="ECO:0000256" key="5">
    <source>
        <dbReference type="ARBA" id="ARBA00022741"/>
    </source>
</evidence>
<dbReference type="FunFam" id="3.40.50.300:FF:000825">
    <property type="entry name" value="ABC bile acid transporter"/>
    <property type="match status" value="1"/>
</dbReference>
<sequence length="1150" mass="125510">MQGGYLHYVTSEMPGTLIVSIYLLYRLLGPTAFVAIVILVLMTPLQGKIGTLLNRYQQQVLAASDERLALASEVIGQIRIVKFFAWEEPFLAKMDTTRRKELAALWKRGLTIVGTTFLALGAPIVVSVAVFVTHTQVFHRELPAETAFTALVLLQILRAPLEWLGEMTVHALQAHVSLCRIDECLHEQETQKYAVLAGTSSISPEMKVGFHRATFTWSDEVAARGDASVFQLRDLDLLFPPTKLSVVLGPVGSGKSTLLLSLLGETNRLAGSSFLPSPVVRSTDHDPVFLSNTTAYAAQSPWLLSASIRDNIVFGARYNGQRYRAVLGACALMPDLAQLELGDETEVGEKGTVLSGGQKARVSLARAVYSSAKVVLLDDVLSAVDSHTAQHLVEGCLRGPLMRGRTCILVTHAVDLCLPIADFVVSLEHGRVTRAGPPAQAEMTTVQSLQSKKAEADIADPDLSGSEADDQLSSTDRHRRMIELKLIKDETAAEGSVNREVYKTYLNAFGGWAVLVTVLGVYGAAQIAEIAVTLTLRYWASSFDEQREASTTELVRRSQQVFASVVGDDPRFSMLTEGRAGRSPNFWLGMYGLAAVVNVVLVNARGAFYKAVYWRGLKASTTLYDQLISRLMTAPIRFFDSTPSGRILNRLSRDVQVIDENIPTSGMYWTYEVLATLGILIVIFLNLPAFLLAGVVIAVAYVFLGYLYVTASRELKRLESIAKSPIFSVFGESLHGVATIRAYGDASRFMKQIFELLDDNNRPFFLYAGLAQRWLSFRVDFFGGAVALLATIFIIYSPAIDAARAGFILSFALSLQEKLLWVVRLSADLEVEANSVERVHEYLTVDQESQGGVSPPAIWPRRGGSISVNKLTASYAPELDPVLKGVSFEVRGGEKVGIVGRTGSGKSSLALSFFRFIEPSSGNITIDGLNINDLRLEDLRSRLTIVAQDAALFAGTLRFNLDPFGRYGDDEVWDALERVQMAAPGIKSLAIAQVSPDAIKATNLATFDTEASAPGDEARFVVNSLEMEVSEGGKNFSAGILKLKSSSILILDESTASLDSASDERIQQTIRAEMAGATILCIAHRLRTIIDYDKVLVLDHGVVLEYDRPLKLLANEDSAFAALCRKSGEFELLKKMAEDADVLSPSSRGL</sequence>
<dbReference type="InterPro" id="IPR003439">
    <property type="entry name" value="ABC_transporter-like_ATP-bd"/>
</dbReference>
<dbReference type="Gene3D" id="1.20.1560.10">
    <property type="entry name" value="ABC transporter type 1, transmembrane domain"/>
    <property type="match status" value="2"/>
</dbReference>
<dbReference type="PROSITE" id="PS00211">
    <property type="entry name" value="ABC_TRANSPORTER_1"/>
    <property type="match status" value="1"/>
</dbReference>
<gene>
    <name evidence="13" type="ORF">BMF94_4837</name>
</gene>
<dbReference type="GO" id="GO:0005524">
    <property type="term" value="F:ATP binding"/>
    <property type="evidence" value="ECO:0007669"/>
    <property type="project" value="UniProtKB-KW"/>
</dbReference>
<keyword evidence="7 10" id="KW-1133">Transmembrane helix</keyword>
<proteinExistence type="predicted"/>
<dbReference type="PANTHER" id="PTHR24223">
    <property type="entry name" value="ATP-BINDING CASSETTE SUB-FAMILY C"/>
    <property type="match status" value="1"/>
</dbReference>